<evidence type="ECO:0000259" key="1">
    <source>
        <dbReference type="PROSITE" id="PS51733"/>
    </source>
</evidence>
<dbReference type="RefSeq" id="WP_246146408.1">
    <property type="nucleotide sequence ID" value="NZ_CP036525.1"/>
</dbReference>
<dbReference type="EMBL" id="CP036525">
    <property type="protein sequence ID" value="QDT01782.1"/>
    <property type="molecule type" value="Genomic_DNA"/>
</dbReference>
<name>A0A517N3R8_9BACT</name>
<proteinExistence type="predicted"/>
<sequence>MRRVKEFHSPVHPASVNSASIDRAAIDPMGDASRVGGLDASAPASLAIDEAMLLWADEVTAPDHVSADHASADHASDSTASDLADTELIRIWQFDRPTVVLGRSSKVNDEVDQEFCDRQGIPILRRCSGGAAIVAGPGCLMYSVVLSFHENPELQKIDAAHDHVMAQVLRATQKQLPDATLQGICDLTWNNRKCSGNSLRIARRHLLYHGTVLHDFDLQLLSRCLVHAPRQPDYRQGRDHGSFVTNVPVDPDRFATDLVHQFEVDDSVDVTLWSDRVERLRQQRYDLSAWHLRH</sequence>
<dbReference type="PANTHER" id="PTHR43679:SF2">
    <property type="entry name" value="OCTANOYL-[GCVH]:PROTEIN N-OCTANOYLTRANSFERASE"/>
    <property type="match status" value="1"/>
</dbReference>
<dbReference type="KEGG" id="rlc:K227x_01500"/>
<evidence type="ECO:0000313" key="3">
    <source>
        <dbReference type="Proteomes" id="UP000318538"/>
    </source>
</evidence>
<evidence type="ECO:0000313" key="2">
    <source>
        <dbReference type="EMBL" id="QDT01782.1"/>
    </source>
</evidence>
<dbReference type="InterPro" id="IPR004143">
    <property type="entry name" value="BPL_LPL_catalytic"/>
</dbReference>
<dbReference type="UniPathway" id="UPA00537">
    <property type="reaction ID" value="UER00595"/>
</dbReference>
<protein>
    <submittedName>
        <fullName evidence="2">Putative lipoate-protein ligase A</fullName>
        <ecNumber evidence="2">6.3.1.20</ecNumber>
    </submittedName>
</protein>
<dbReference type="Gene3D" id="3.30.930.10">
    <property type="entry name" value="Bira Bifunctional Protein, Domain 2"/>
    <property type="match status" value="1"/>
</dbReference>
<dbReference type="Pfam" id="PF21948">
    <property type="entry name" value="LplA-B_cat"/>
    <property type="match status" value="1"/>
</dbReference>
<keyword evidence="3" id="KW-1185">Reference proteome</keyword>
<dbReference type="EC" id="6.3.1.20" evidence="2"/>
<dbReference type="PANTHER" id="PTHR43679">
    <property type="entry name" value="OCTANOYLTRANSFERASE LIPM-RELATED"/>
    <property type="match status" value="1"/>
</dbReference>
<feature type="domain" description="BPL/LPL catalytic" evidence="1">
    <location>
        <begin position="83"/>
        <end position="270"/>
    </location>
</feature>
<dbReference type="CDD" id="cd16443">
    <property type="entry name" value="LplA"/>
    <property type="match status" value="1"/>
</dbReference>
<reference evidence="2 3" key="1">
    <citation type="submission" date="2019-02" db="EMBL/GenBank/DDBJ databases">
        <title>Deep-cultivation of Planctomycetes and their phenomic and genomic characterization uncovers novel biology.</title>
        <authorList>
            <person name="Wiegand S."/>
            <person name="Jogler M."/>
            <person name="Boedeker C."/>
            <person name="Pinto D."/>
            <person name="Vollmers J."/>
            <person name="Rivas-Marin E."/>
            <person name="Kohn T."/>
            <person name="Peeters S.H."/>
            <person name="Heuer A."/>
            <person name="Rast P."/>
            <person name="Oberbeckmann S."/>
            <person name="Bunk B."/>
            <person name="Jeske O."/>
            <person name="Meyerdierks A."/>
            <person name="Storesund J.E."/>
            <person name="Kallscheuer N."/>
            <person name="Luecker S."/>
            <person name="Lage O.M."/>
            <person name="Pohl T."/>
            <person name="Merkel B.J."/>
            <person name="Hornburger P."/>
            <person name="Mueller R.-W."/>
            <person name="Bruemmer F."/>
            <person name="Labrenz M."/>
            <person name="Spormann A.M."/>
            <person name="Op den Camp H."/>
            <person name="Overmann J."/>
            <person name="Amann R."/>
            <person name="Jetten M.S.M."/>
            <person name="Mascher T."/>
            <person name="Medema M.H."/>
            <person name="Devos D.P."/>
            <person name="Kaster A.-K."/>
            <person name="Ovreas L."/>
            <person name="Rohde M."/>
            <person name="Galperin M.Y."/>
            <person name="Jogler C."/>
        </authorList>
    </citation>
    <scope>NUCLEOTIDE SEQUENCE [LARGE SCALE GENOMIC DNA]</scope>
    <source>
        <strain evidence="2 3">K22_7</strain>
    </source>
</reference>
<gene>
    <name evidence="2" type="primary">lplA</name>
    <name evidence="2" type="ORF">K227x_01500</name>
</gene>
<accession>A0A517N3R8</accession>
<dbReference type="Proteomes" id="UP000318538">
    <property type="component" value="Chromosome"/>
</dbReference>
<dbReference type="GO" id="GO:0016979">
    <property type="term" value="F:lipoate-protein ligase activity"/>
    <property type="evidence" value="ECO:0007669"/>
    <property type="project" value="UniProtKB-EC"/>
</dbReference>
<dbReference type="InterPro" id="IPR050664">
    <property type="entry name" value="Octanoyltrans_LipM/LipL"/>
</dbReference>
<dbReference type="PROSITE" id="PS51733">
    <property type="entry name" value="BPL_LPL_CATALYTIC"/>
    <property type="match status" value="1"/>
</dbReference>
<organism evidence="2 3">
    <name type="scientific">Rubripirellula lacrimiformis</name>
    <dbReference type="NCBI Taxonomy" id="1930273"/>
    <lineage>
        <taxon>Bacteria</taxon>
        <taxon>Pseudomonadati</taxon>
        <taxon>Planctomycetota</taxon>
        <taxon>Planctomycetia</taxon>
        <taxon>Pirellulales</taxon>
        <taxon>Pirellulaceae</taxon>
        <taxon>Rubripirellula</taxon>
    </lineage>
</organism>
<dbReference type="AlphaFoldDB" id="A0A517N3R8"/>
<dbReference type="InterPro" id="IPR045864">
    <property type="entry name" value="aa-tRNA-synth_II/BPL/LPL"/>
</dbReference>
<dbReference type="SUPFAM" id="SSF55681">
    <property type="entry name" value="Class II aaRS and biotin synthetases"/>
    <property type="match status" value="1"/>
</dbReference>
<keyword evidence="2" id="KW-0436">Ligase</keyword>